<dbReference type="InterPro" id="IPR018060">
    <property type="entry name" value="HTH_AraC"/>
</dbReference>
<reference evidence="5 6" key="1">
    <citation type="submission" date="2020-08" db="EMBL/GenBank/DDBJ databases">
        <title>Genome public.</title>
        <authorList>
            <person name="Liu C."/>
            <person name="Sun Q."/>
        </authorList>
    </citation>
    <scope>NUCLEOTIDE SEQUENCE [LARGE SCALE GENOMIC DNA]</scope>
    <source>
        <strain evidence="5 6">NSJ-9</strain>
    </source>
</reference>
<dbReference type="InterPro" id="IPR009057">
    <property type="entry name" value="Homeodomain-like_sf"/>
</dbReference>
<accession>A0ABR7GG02</accession>
<dbReference type="PANTHER" id="PTHR43280">
    <property type="entry name" value="ARAC-FAMILY TRANSCRIPTIONAL REGULATOR"/>
    <property type="match status" value="1"/>
</dbReference>
<feature type="domain" description="HTH araC/xylS-type" evidence="4">
    <location>
        <begin position="150"/>
        <end position="247"/>
    </location>
</feature>
<dbReference type="SUPFAM" id="SSF46689">
    <property type="entry name" value="Homeodomain-like"/>
    <property type="match status" value="2"/>
</dbReference>
<evidence type="ECO:0000313" key="5">
    <source>
        <dbReference type="EMBL" id="MBC5686384.1"/>
    </source>
</evidence>
<organism evidence="5 6">
    <name type="scientific">Roseburia lenta</name>
    <dbReference type="NCBI Taxonomy" id="2763061"/>
    <lineage>
        <taxon>Bacteria</taxon>
        <taxon>Bacillati</taxon>
        <taxon>Bacillota</taxon>
        <taxon>Clostridia</taxon>
        <taxon>Lachnospirales</taxon>
        <taxon>Lachnospiraceae</taxon>
        <taxon>Roseburia</taxon>
    </lineage>
</organism>
<keyword evidence="1" id="KW-0805">Transcription regulation</keyword>
<dbReference type="RefSeq" id="WP_186854243.1">
    <property type="nucleotide sequence ID" value="NZ_JACOPG010000002.1"/>
</dbReference>
<keyword evidence="2" id="KW-0238">DNA-binding</keyword>
<dbReference type="Proteomes" id="UP000643810">
    <property type="component" value="Unassembled WGS sequence"/>
</dbReference>
<protein>
    <submittedName>
        <fullName evidence="5">AraC family transcriptional regulator</fullName>
    </submittedName>
</protein>
<dbReference type="EMBL" id="JACOPG010000002">
    <property type="protein sequence ID" value="MBC5686384.1"/>
    <property type="molecule type" value="Genomic_DNA"/>
</dbReference>
<comment type="caution">
    <text evidence="5">The sequence shown here is derived from an EMBL/GenBank/DDBJ whole genome shotgun (WGS) entry which is preliminary data.</text>
</comment>
<keyword evidence="6" id="KW-1185">Reference proteome</keyword>
<gene>
    <name evidence="5" type="ORF">H8R94_07160</name>
</gene>
<dbReference type="Pfam" id="PF12833">
    <property type="entry name" value="HTH_18"/>
    <property type="match status" value="1"/>
</dbReference>
<sequence>MSEDHTKINYEFLDSTKNFIYEARETGKTHSSFQYEIMLFYSIRNGDIDGVRKALDLYKESGLIIGHMSDNQSREIHYWAVATIAVAIHYAILGGLDESEAYQLSDQYIQEIDYLQTMEECIDYLCEKAIELVSKVKENNIPHTYSDLINRCMHLIHINLHSRLKIEQLSNALHVSRDYLSQAFKKETGISLHQYILNQKLDESQKMLSSGMTINETSYTLCFCNESHFIQLFKKKYGITPANFIRSLEKF</sequence>
<evidence type="ECO:0000313" key="6">
    <source>
        <dbReference type="Proteomes" id="UP000643810"/>
    </source>
</evidence>
<name>A0ABR7GG02_9FIRM</name>
<dbReference type="SMART" id="SM00342">
    <property type="entry name" value="HTH_ARAC"/>
    <property type="match status" value="1"/>
</dbReference>
<dbReference type="PANTHER" id="PTHR43280:SF2">
    <property type="entry name" value="HTH-TYPE TRANSCRIPTIONAL REGULATOR EXSA"/>
    <property type="match status" value="1"/>
</dbReference>
<evidence type="ECO:0000256" key="3">
    <source>
        <dbReference type="ARBA" id="ARBA00023163"/>
    </source>
</evidence>
<dbReference type="Gene3D" id="1.10.10.60">
    <property type="entry name" value="Homeodomain-like"/>
    <property type="match status" value="2"/>
</dbReference>
<proteinExistence type="predicted"/>
<evidence type="ECO:0000256" key="1">
    <source>
        <dbReference type="ARBA" id="ARBA00023015"/>
    </source>
</evidence>
<dbReference type="PROSITE" id="PS01124">
    <property type="entry name" value="HTH_ARAC_FAMILY_2"/>
    <property type="match status" value="1"/>
</dbReference>
<evidence type="ECO:0000256" key="2">
    <source>
        <dbReference type="ARBA" id="ARBA00023125"/>
    </source>
</evidence>
<evidence type="ECO:0000259" key="4">
    <source>
        <dbReference type="PROSITE" id="PS01124"/>
    </source>
</evidence>
<keyword evidence="3" id="KW-0804">Transcription</keyword>